<dbReference type="SUPFAM" id="SSF48452">
    <property type="entry name" value="TPR-like"/>
    <property type="match status" value="1"/>
</dbReference>
<evidence type="ECO:0000313" key="1">
    <source>
        <dbReference type="EMBL" id="KAK8144687.1"/>
    </source>
</evidence>
<gene>
    <name evidence="1" type="ORF">G3M48_005479</name>
</gene>
<dbReference type="Gene3D" id="1.25.40.10">
    <property type="entry name" value="Tetratricopeptide repeat domain"/>
    <property type="match status" value="1"/>
</dbReference>
<dbReference type="EMBL" id="JAAHCF010000363">
    <property type="protein sequence ID" value="KAK8144687.1"/>
    <property type="molecule type" value="Genomic_DNA"/>
</dbReference>
<keyword evidence="2" id="KW-1185">Reference proteome</keyword>
<dbReference type="PANTHER" id="PTHR47643">
    <property type="entry name" value="TPR DOMAIN PROTEIN (AFU_ORTHOLOGUE AFUA_5G12710)"/>
    <property type="match status" value="1"/>
</dbReference>
<organism evidence="1 2">
    <name type="scientific">Beauveria asiatica</name>
    <dbReference type="NCBI Taxonomy" id="1069075"/>
    <lineage>
        <taxon>Eukaryota</taxon>
        <taxon>Fungi</taxon>
        <taxon>Dikarya</taxon>
        <taxon>Ascomycota</taxon>
        <taxon>Pezizomycotina</taxon>
        <taxon>Sordariomycetes</taxon>
        <taxon>Hypocreomycetidae</taxon>
        <taxon>Hypocreales</taxon>
        <taxon>Cordycipitaceae</taxon>
        <taxon>Beauveria</taxon>
    </lineage>
</organism>
<dbReference type="InterPro" id="IPR053209">
    <property type="entry name" value="Gramillin-biosynth_MTr"/>
</dbReference>
<dbReference type="PANTHER" id="PTHR47643:SF2">
    <property type="entry name" value="TPR DOMAIN PROTEIN (AFU_ORTHOLOGUE AFUA_5G12710)"/>
    <property type="match status" value="1"/>
</dbReference>
<dbReference type="InterPro" id="IPR046341">
    <property type="entry name" value="SET_dom_sf"/>
</dbReference>
<dbReference type="AlphaFoldDB" id="A0AAW0RR70"/>
<dbReference type="Proteomes" id="UP001397290">
    <property type="component" value="Unassembled WGS sequence"/>
</dbReference>
<name>A0AAW0RR70_9HYPO</name>
<accession>A0AAW0RR70</accession>
<sequence>MVTIQEIERAKAAHLGAKNLYEGRQLTSYPARAEVMNEFLALARDCEAEDLGFAELLPAPYPPCVLSSNELEPISIFDMRYFTHHRGHKILLRVCTEAHRVPALSVVVEDEQEHAIVLRLENQPDEKSIPSRQYLRKGTVLLLKEPFLQADTSGGQCTLRVDHVSDLIWLHGEDERIPIAWRPRISETDSVKSRLRGNDFFKKSELGNALQHYTQAIKSAQTPVDAQVAHVNRALVNLRLGRLEDAFNDAVAMKFELQPTEKGMFREATCFYKLQKFDQCLLKFQELQIRYPSNKYVLSEIKRVNTRLKECNDGIFDWLDMHKQAEYSPPLIDCATFSKSTEIRESPGLGRGLFTTKPIAAGELLLCEKAFSFNFTGEDEERNSTLLVDPDTMNGMPDCYLQDVAQVVQKLYHEPGMAPLFLELDHGDYTAPQPGLQVDGKPVVDSFLVARIIYINAFTAPRSTLKHLRTVLDGKLDNDKPWLTSSGIWWPVDLDRAWELLRQIDETYNKSGQIECKFTLQQGYYSLASRLMKKGDLVEATAMLLRVLGLGGFTWAPRPAENGYQNSAMIEIRKWGPERVVSFSAIQSLYRICKRAGAERRAPKQFAIMRAYAEIAHSLIVGEPETFC</sequence>
<reference evidence="1 2" key="1">
    <citation type="submission" date="2020-02" db="EMBL/GenBank/DDBJ databases">
        <title>Comparative genomics of the hypocrealean fungal genus Beauvera.</title>
        <authorList>
            <person name="Showalter D.N."/>
            <person name="Bushley K.E."/>
            <person name="Rehner S.A."/>
        </authorList>
    </citation>
    <scope>NUCLEOTIDE SEQUENCE [LARGE SCALE GENOMIC DNA]</scope>
    <source>
        <strain evidence="1 2">ARSEF4384</strain>
    </source>
</reference>
<evidence type="ECO:0000313" key="2">
    <source>
        <dbReference type="Proteomes" id="UP001397290"/>
    </source>
</evidence>
<protein>
    <submittedName>
        <fullName evidence="1">Uncharacterized protein</fullName>
    </submittedName>
</protein>
<dbReference type="InterPro" id="IPR011990">
    <property type="entry name" value="TPR-like_helical_dom_sf"/>
</dbReference>
<dbReference type="SUPFAM" id="SSF82199">
    <property type="entry name" value="SET domain"/>
    <property type="match status" value="1"/>
</dbReference>
<proteinExistence type="predicted"/>
<comment type="caution">
    <text evidence="1">The sequence shown here is derived from an EMBL/GenBank/DDBJ whole genome shotgun (WGS) entry which is preliminary data.</text>
</comment>